<dbReference type="SMART" id="SM00490">
    <property type="entry name" value="HELICc"/>
    <property type="match status" value="1"/>
</dbReference>
<evidence type="ECO:0000256" key="4">
    <source>
        <dbReference type="ARBA" id="ARBA00022840"/>
    </source>
</evidence>
<feature type="compositionally biased region" description="Basic residues" evidence="5">
    <location>
        <begin position="227"/>
        <end position="239"/>
    </location>
</feature>
<keyword evidence="2" id="KW-0378">Hydrolase</keyword>
<dbReference type="Gene3D" id="1.10.3380.30">
    <property type="match status" value="1"/>
</dbReference>
<dbReference type="PANTHER" id="PTHR12131">
    <property type="entry name" value="ATP-DEPENDENT RNA AND DNA HELICASE"/>
    <property type="match status" value="1"/>
</dbReference>
<evidence type="ECO:0000256" key="1">
    <source>
        <dbReference type="ARBA" id="ARBA00022741"/>
    </source>
</evidence>
<protein>
    <recommendedName>
        <fullName evidence="10">DEAD/DEAH box helicase</fullName>
    </recommendedName>
</protein>
<dbReference type="SMART" id="SM00382">
    <property type="entry name" value="AAA"/>
    <property type="match status" value="1"/>
</dbReference>
<dbReference type="InterPro" id="IPR050699">
    <property type="entry name" value="RNA-DNA_Helicase"/>
</dbReference>
<keyword evidence="4" id="KW-0067">ATP-binding</keyword>
<feature type="domain" description="Helicase C-terminal" evidence="7">
    <location>
        <begin position="275"/>
        <end position="454"/>
    </location>
</feature>
<dbReference type="Pfam" id="PF00270">
    <property type="entry name" value="DEAD"/>
    <property type="match status" value="1"/>
</dbReference>
<evidence type="ECO:0008006" key="10">
    <source>
        <dbReference type="Google" id="ProtNLM"/>
    </source>
</evidence>
<sequence>MDRAGFLSRYSFDPDRFQVEAFDALDRGEHVIIAAPTGSGKTVVAEYGIEKALASGQRAFYTAPIKALSNQKYRDLVGLYGADQVGLLTGDVSINGDASIVVMTTEVVRNMIYAQRNLDDLGVVVLDEVHFLQDAYRGPVWEEVIIHLPERITLVCLSATVSNATQLAEWMETVRGPSRAIVEHTRPVPLENCYLVSDRTEERLRLFSTIVDGEPNPVARRLDSRRQRGRDRRSPRRRSAVAGHRLAPPSRLEALQVLRERDLLPAIMFIFSRAQCDEAAQACVTGGVNLISSADRERLDELITAHLGHLDGADLDALGYDTFVNQLRAGVAAHHAGMIPPFKEVVEEAFGEGLIKMVFATDTLAVGINMPARAVVIDKLTRFTGDGHHLLTPGEYTQLTGRAGRRGIDDTGTAVVLWNPYVRFTQVAELALTRRFWLRSAFRPTYNMATQLVAGYDQTTARRLISMSFAQFQADADIVRQERQIDRRRNRLAAQREAAISPYGDIDEYRAQIAADRSIHGDSAVNRAIRELRPGEVIRVSHGRHHGPAVVVATAHRSAGLRVSVIMPSGHLVNLMAADFASPPRPVGSVVLPGHYSPHNTSYRREVVRRLKRLALGPAATPTPSSMPEHPVEADPDLKQRLQAADDADRLADEIAAMERSVSQRSGRLAADLDAVLSVLDARGYVKRDRWELTEAGHQLSKIFHESDLLIAEVLNRGILDGIDAASLAGLVSTFVYEHRSPEDSPTPWFPSVDIERRWDEIALLSDQLAAGERAAGIEEHRQPDPTFIAIAYAWTSGAGFADLGPDLAGGDLIRIFKQMIDILNQIAQVASDPATARTAARAAKTIRRGVVADSSQVVP</sequence>
<dbReference type="SUPFAM" id="SSF52540">
    <property type="entry name" value="P-loop containing nucleoside triphosphate hydrolases"/>
    <property type="match status" value="1"/>
</dbReference>
<dbReference type="EMBL" id="PDSL01000069">
    <property type="protein sequence ID" value="PIE31688.1"/>
    <property type="molecule type" value="Genomic_DNA"/>
</dbReference>
<dbReference type="PROSITE" id="PS51194">
    <property type="entry name" value="HELICASE_CTER"/>
    <property type="match status" value="1"/>
</dbReference>
<dbReference type="AlphaFoldDB" id="A0A2G6K7J6"/>
<dbReference type="GO" id="GO:0070478">
    <property type="term" value="P:nuclear-transcribed mRNA catabolic process, 3'-5' exonucleolytic nonsense-mediated decay"/>
    <property type="evidence" value="ECO:0007669"/>
    <property type="project" value="TreeGrafter"/>
</dbReference>
<dbReference type="GO" id="GO:0003676">
    <property type="term" value="F:nucleic acid binding"/>
    <property type="evidence" value="ECO:0007669"/>
    <property type="project" value="InterPro"/>
</dbReference>
<evidence type="ECO:0000256" key="5">
    <source>
        <dbReference type="SAM" id="MobiDB-lite"/>
    </source>
</evidence>
<proteinExistence type="predicted"/>
<dbReference type="InterPro" id="IPR012961">
    <property type="entry name" value="Ski2/MTR4_C"/>
</dbReference>
<reference evidence="8 9" key="1">
    <citation type="submission" date="2017-10" db="EMBL/GenBank/DDBJ databases">
        <title>Novel microbial diversity and functional potential in the marine mammal oral microbiome.</title>
        <authorList>
            <person name="Dudek N.K."/>
            <person name="Sun C.L."/>
            <person name="Burstein D."/>
            <person name="Kantor R.S."/>
            <person name="Aliaga Goltsman D.S."/>
            <person name="Bik E.M."/>
            <person name="Thomas B.C."/>
            <person name="Banfield J.F."/>
            <person name="Relman D.A."/>
        </authorList>
    </citation>
    <scope>NUCLEOTIDE SEQUENCE [LARGE SCALE GENOMIC DNA]</scope>
    <source>
        <strain evidence="8">DOLJORAL78_61_10</strain>
    </source>
</reference>
<evidence type="ECO:0000256" key="3">
    <source>
        <dbReference type="ARBA" id="ARBA00022806"/>
    </source>
</evidence>
<name>A0A2G6K7J6_9ACTN</name>
<accession>A0A2G6K7J6</accession>
<evidence type="ECO:0000313" key="8">
    <source>
        <dbReference type="EMBL" id="PIE31688.1"/>
    </source>
</evidence>
<keyword evidence="1" id="KW-0547">Nucleotide-binding</keyword>
<dbReference type="InterPro" id="IPR027417">
    <property type="entry name" value="P-loop_NTPase"/>
</dbReference>
<dbReference type="PANTHER" id="PTHR12131:SF1">
    <property type="entry name" value="ATP-DEPENDENT RNA HELICASE SUPV3L1, MITOCHONDRIAL-RELATED"/>
    <property type="match status" value="1"/>
</dbReference>
<evidence type="ECO:0000256" key="2">
    <source>
        <dbReference type="ARBA" id="ARBA00022801"/>
    </source>
</evidence>
<dbReference type="InterPro" id="IPR058621">
    <property type="entry name" value="SH3_HelY"/>
</dbReference>
<dbReference type="SMART" id="SM01142">
    <property type="entry name" value="DSHCT"/>
    <property type="match status" value="1"/>
</dbReference>
<dbReference type="Pfam" id="PF00271">
    <property type="entry name" value="Helicase_C"/>
    <property type="match status" value="1"/>
</dbReference>
<dbReference type="GO" id="GO:0004386">
    <property type="term" value="F:helicase activity"/>
    <property type="evidence" value="ECO:0007669"/>
    <property type="project" value="UniProtKB-KW"/>
</dbReference>
<dbReference type="Pfam" id="PF08148">
    <property type="entry name" value="DSHCT"/>
    <property type="match status" value="1"/>
</dbReference>
<dbReference type="GO" id="GO:0055087">
    <property type="term" value="C:Ski complex"/>
    <property type="evidence" value="ECO:0007669"/>
    <property type="project" value="TreeGrafter"/>
</dbReference>
<keyword evidence="3" id="KW-0347">Helicase</keyword>
<feature type="region of interest" description="Disordered" evidence="5">
    <location>
        <begin position="223"/>
        <end position="245"/>
    </location>
</feature>
<comment type="caution">
    <text evidence="8">The sequence shown here is derived from an EMBL/GenBank/DDBJ whole genome shotgun (WGS) entry which is preliminary data.</text>
</comment>
<dbReference type="Proteomes" id="UP000230914">
    <property type="component" value="Unassembled WGS sequence"/>
</dbReference>
<dbReference type="CDD" id="cd18795">
    <property type="entry name" value="SF2_C_Ski2"/>
    <property type="match status" value="1"/>
</dbReference>
<evidence type="ECO:0000259" key="7">
    <source>
        <dbReference type="PROSITE" id="PS51194"/>
    </source>
</evidence>
<dbReference type="InterPro" id="IPR003593">
    <property type="entry name" value="AAA+_ATPase"/>
</dbReference>
<evidence type="ECO:0000313" key="9">
    <source>
        <dbReference type="Proteomes" id="UP000230914"/>
    </source>
</evidence>
<feature type="domain" description="Helicase ATP-binding" evidence="6">
    <location>
        <begin position="22"/>
        <end position="179"/>
    </location>
</feature>
<dbReference type="InterPro" id="IPR011545">
    <property type="entry name" value="DEAD/DEAH_box_helicase_dom"/>
</dbReference>
<dbReference type="GO" id="GO:0005524">
    <property type="term" value="F:ATP binding"/>
    <property type="evidence" value="ECO:0007669"/>
    <property type="project" value="UniProtKB-KW"/>
</dbReference>
<dbReference type="Gene3D" id="3.40.50.300">
    <property type="entry name" value="P-loop containing nucleotide triphosphate hydrolases"/>
    <property type="match status" value="2"/>
</dbReference>
<organism evidence="8 9">
    <name type="scientific">Ilumatobacter coccineus</name>
    <dbReference type="NCBI Taxonomy" id="467094"/>
    <lineage>
        <taxon>Bacteria</taxon>
        <taxon>Bacillati</taxon>
        <taxon>Actinomycetota</taxon>
        <taxon>Acidimicrobiia</taxon>
        <taxon>Acidimicrobiales</taxon>
        <taxon>Ilumatobacteraceae</taxon>
        <taxon>Ilumatobacter</taxon>
    </lineage>
</organism>
<dbReference type="Pfam" id="PF26090">
    <property type="entry name" value="SH3_HelY"/>
    <property type="match status" value="1"/>
</dbReference>
<dbReference type="SMART" id="SM00487">
    <property type="entry name" value="DEXDc"/>
    <property type="match status" value="1"/>
</dbReference>
<dbReference type="PROSITE" id="PS51192">
    <property type="entry name" value="HELICASE_ATP_BIND_1"/>
    <property type="match status" value="1"/>
</dbReference>
<evidence type="ECO:0000259" key="6">
    <source>
        <dbReference type="PROSITE" id="PS51192"/>
    </source>
</evidence>
<dbReference type="InterPro" id="IPR014001">
    <property type="entry name" value="Helicase_ATP-bd"/>
</dbReference>
<dbReference type="GO" id="GO:0016787">
    <property type="term" value="F:hydrolase activity"/>
    <property type="evidence" value="ECO:0007669"/>
    <property type="project" value="UniProtKB-KW"/>
</dbReference>
<gene>
    <name evidence="8" type="ORF">CSA55_05155</name>
</gene>
<dbReference type="InterPro" id="IPR001650">
    <property type="entry name" value="Helicase_C-like"/>
</dbReference>